<gene>
    <name evidence="1" type="ORF">RhiirA5_446115</name>
</gene>
<evidence type="ECO:0000313" key="2">
    <source>
        <dbReference type="Proteomes" id="UP000232722"/>
    </source>
</evidence>
<dbReference type="VEuPathDB" id="FungiDB:RhiirA1_412425"/>
<dbReference type="EMBL" id="LLXJ01012413">
    <property type="protein sequence ID" value="PKB92083.1"/>
    <property type="molecule type" value="Genomic_DNA"/>
</dbReference>
<name>A0A2N0NBX5_9GLOM</name>
<dbReference type="AlphaFoldDB" id="A0A2N0NBX5"/>
<sequence>MVKTEYIKWPTGQVRKFVHDGFEAIEGIENIIGTIDGTHFILQNASQKEKYLYFMKKKRYALYCQGIVDNQASLSVMT</sequence>
<protein>
    <recommendedName>
        <fullName evidence="3">DDE Tnp4 domain-containing protein</fullName>
    </recommendedName>
</protein>
<proteinExistence type="predicted"/>
<evidence type="ECO:0008006" key="3">
    <source>
        <dbReference type="Google" id="ProtNLM"/>
    </source>
</evidence>
<dbReference type="Proteomes" id="UP000232722">
    <property type="component" value="Unassembled WGS sequence"/>
</dbReference>
<evidence type="ECO:0000313" key="1">
    <source>
        <dbReference type="EMBL" id="PKB92083.1"/>
    </source>
</evidence>
<reference evidence="1 2" key="2">
    <citation type="submission" date="2017-09" db="EMBL/GenBank/DDBJ databases">
        <title>Extensive intraspecific genome diversity in a model arbuscular mycorrhizal fungus.</title>
        <authorList>
            <person name="Chen E.C."/>
            <person name="Morin E."/>
            <person name="Beaudet D."/>
            <person name="Noel J."/>
            <person name="Ndikumana S."/>
            <person name="Charron P."/>
            <person name="St-Onge C."/>
            <person name="Giorgi J."/>
            <person name="Grigoriev I.V."/>
            <person name="Roux C."/>
            <person name="Martin F.M."/>
            <person name="Corradi N."/>
        </authorList>
    </citation>
    <scope>NUCLEOTIDE SEQUENCE [LARGE SCALE GENOMIC DNA]</scope>
    <source>
        <strain evidence="1 2">A5</strain>
    </source>
</reference>
<reference evidence="1 2" key="1">
    <citation type="submission" date="2016-04" db="EMBL/GenBank/DDBJ databases">
        <title>Genome analyses suggest a sexual origin of heterokaryosis in a supposedly ancient asexual fungus.</title>
        <authorList>
            <person name="Ropars J."/>
            <person name="Sedzielewska K."/>
            <person name="Noel J."/>
            <person name="Charron P."/>
            <person name="Farinelli L."/>
            <person name="Marton T."/>
            <person name="Kruger M."/>
            <person name="Pelin A."/>
            <person name="Brachmann A."/>
            <person name="Corradi N."/>
        </authorList>
    </citation>
    <scope>NUCLEOTIDE SEQUENCE [LARGE SCALE GENOMIC DNA]</scope>
    <source>
        <strain evidence="1 2">A5</strain>
    </source>
</reference>
<accession>A0A2N0NBX5</accession>
<organism evidence="1 2">
    <name type="scientific">Rhizophagus irregularis</name>
    <dbReference type="NCBI Taxonomy" id="588596"/>
    <lineage>
        <taxon>Eukaryota</taxon>
        <taxon>Fungi</taxon>
        <taxon>Fungi incertae sedis</taxon>
        <taxon>Mucoromycota</taxon>
        <taxon>Glomeromycotina</taxon>
        <taxon>Glomeromycetes</taxon>
        <taxon>Glomerales</taxon>
        <taxon>Glomeraceae</taxon>
        <taxon>Rhizophagus</taxon>
    </lineage>
</organism>
<comment type="caution">
    <text evidence="1">The sequence shown here is derived from an EMBL/GenBank/DDBJ whole genome shotgun (WGS) entry which is preliminary data.</text>
</comment>